<dbReference type="Proteomes" id="UP000324222">
    <property type="component" value="Unassembled WGS sequence"/>
</dbReference>
<organism evidence="2 3">
    <name type="scientific">Portunus trituberculatus</name>
    <name type="common">Swimming crab</name>
    <name type="synonym">Neptunus trituberculatus</name>
    <dbReference type="NCBI Taxonomy" id="210409"/>
    <lineage>
        <taxon>Eukaryota</taxon>
        <taxon>Metazoa</taxon>
        <taxon>Ecdysozoa</taxon>
        <taxon>Arthropoda</taxon>
        <taxon>Crustacea</taxon>
        <taxon>Multicrustacea</taxon>
        <taxon>Malacostraca</taxon>
        <taxon>Eumalacostraca</taxon>
        <taxon>Eucarida</taxon>
        <taxon>Decapoda</taxon>
        <taxon>Pleocyemata</taxon>
        <taxon>Brachyura</taxon>
        <taxon>Eubrachyura</taxon>
        <taxon>Portunoidea</taxon>
        <taxon>Portunidae</taxon>
        <taxon>Portuninae</taxon>
        <taxon>Portunus</taxon>
    </lineage>
</organism>
<protein>
    <submittedName>
        <fullName evidence="2">Uncharacterized protein</fullName>
    </submittedName>
</protein>
<accession>A0A5B7IF52</accession>
<keyword evidence="3" id="KW-1185">Reference proteome</keyword>
<comment type="caution">
    <text evidence="2">The sequence shown here is derived from an EMBL/GenBank/DDBJ whole genome shotgun (WGS) entry which is preliminary data.</text>
</comment>
<evidence type="ECO:0000313" key="2">
    <source>
        <dbReference type="EMBL" id="MPC82502.1"/>
    </source>
</evidence>
<name>A0A5B7IF52_PORTR</name>
<gene>
    <name evidence="2" type="ORF">E2C01_077173</name>
</gene>
<evidence type="ECO:0000256" key="1">
    <source>
        <dbReference type="SAM" id="MobiDB-lite"/>
    </source>
</evidence>
<proteinExistence type="predicted"/>
<dbReference type="AlphaFoldDB" id="A0A5B7IF52"/>
<sequence length="160" mass="17595">MTLRDLTLISCLAAGHPLSSSVVEDFRSIHLASQAHCHSELTRTIRTLTYRCGSRRRKGKAEGGGQTWEKMGGKGGKGSAPTVCLRRWPAGWQNPLLHIDAWEVRGVGRGGGGCFALIQSRRPVRSVSSSAPAHQNMRNTLTRVMGTRHLYRSHGRICHD</sequence>
<dbReference type="EMBL" id="VSRR010059959">
    <property type="protein sequence ID" value="MPC82502.1"/>
    <property type="molecule type" value="Genomic_DNA"/>
</dbReference>
<reference evidence="2 3" key="1">
    <citation type="submission" date="2019-05" db="EMBL/GenBank/DDBJ databases">
        <title>Another draft genome of Portunus trituberculatus and its Hox gene families provides insights of decapod evolution.</title>
        <authorList>
            <person name="Jeong J.-H."/>
            <person name="Song I."/>
            <person name="Kim S."/>
            <person name="Choi T."/>
            <person name="Kim D."/>
            <person name="Ryu S."/>
            <person name="Kim W."/>
        </authorList>
    </citation>
    <scope>NUCLEOTIDE SEQUENCE [LARGE SCALE GENOMIC DNA]</scope>
    <source>
        <tissue evidence="2">Muscle</tissue>
    </source>
</reference>
<evidence type="ECO:0000313" key="3">
    <source>
        <dbReference type="Proteomes" id="UP000324222"/>
    </source>
</evidence>
<feature type="region of interest" description="Disordered" evidence="1">
    <location>
        <begin position="56"/>
        <end position="77"/>
    </location>
</feature>